<gene>
    <name evidence="1" type="ORF">DDE20_06570</name>
</gene>
<dbReference type="Proteomes" id="UP000245911">
    <property type="component" value="Unassembled WGS sequence"/>
</dbReference>
<evidence type="ECO:0000313" key="2">
    <source>
        <dbReference type="Proteomes" id="UP000245911"/>
    </source>
</evidence>
<organism evidence="1 2">
    <name type="scientific">Pararhodobacter oceanensis</name>
    <dbReference type="NCBI Taxonomy" id="2172121"/>
    <lineage>
        <taxon>Bacteria</taxon>
        <taxon>Pseudomonadati</taxon>
        <taxon>Pseudomonadota</taxon>
        <taxon>Alphaproteobacteria</taxon>
        <taxon>Rhodobacterales</taxon>
        <taxon>Paracoccaceae</taxon>
        <taxon>Pararhodobacter</taxon>
    </lineage>
</organism>
<dbReference type="OrthoDB" id="56224at2"/>
<proteinExistence type="predicted"/>
<sequence length="455" mass="51107">MSGQSRPSYLCQGESARLFPVLSTTSKEGRTTSIVLACMSKIDEFGHALLASVGRPLGKRAKLDVYTEIVFEKPKTEIRERPDGLIVVTVGSREWRALLETKIGNNELDPQQIERYRSLAKEFDIDCVITISNQFATTPDAHPVEAVRKSKSKIPVFHWSWMHILTTADLLISAKGVADEDQRILLNELRRFLTHESAGIRGFDRMPREWTELNKLVTSGGAIPAKSPIALPVLEAWHQETRDLSLILSRLTGTAVTEKLPRRHIKDPSERQKAELQLLRDAGQLTSELLIPDAASPLLVVADLKRRCIDVGMTLRAPEDRKSTKARLNWLLRQIKTERAEGYFLRLLWPGSADSTQFALADLRADIEIASEGKAHLVVSRFFVFQSSELGGRFGQQQNFIAELERLVPEFYRNLGSGLSAWQRPAPKIQEARATNKDVDRHALAEDAEGFEAKD</sequence>
<dbReference type="AlphaFoldDB" id="A0A2T8HWF6"/>
<name>A0A2T8HWF6_9RHOB</name>
<keyword evidence="2" id="KW-1185">Reference proteome</keyword>
<protein>
    <recommendedName>
        <fullName evidence="3">Stress response protein</fullName>
    </recommendedName>
</protein>
<evidence type="ECO:0000313" key="1">
    <source>
        <dbReference type="EMBL" id="PVH29766.1"/>
    </source>
</evidence>
<accession>A0A2T8HWF6</accession>
<comment type="caution">
    <text evidence="1">The sequence shown here is derived from an EMBL/GenBank/DDBJ whole genome shotgun (WGS) entry which is preliminary data.</text>
</comment>
<dbReference type="EMBL" id="QDKM01000002">
    <property type="protein sequence ID" value="PVH29766.1"/>
    <property type="molecule type" value="Genomic_DNA"/>
</dbReference>
<dbReference type="RefSeq" id="WP_116557654.1">
    <property type="nucleotide sequence ID" value="NZ_QDKM01000002.1"/>
</dbReference>
<evidence type="ECO:0008006" key="3">
    <source>
        <dbReference type="Google" id="ProtNLM"/>
    </source>
</evidence>
<reference evidence="1 2" key="1">
    <citation type="submission" date="2018-04" db="EMBL/GenBank/DDBJ databases">
        <title>Pararhodobacter oceanense sp. nov., isolated from marine intertidal sediment.</title>
        <authorList>
            <person name="Wang X.-L."/>
            <person name="Du Z.-J."/>
        </authorList>
    </citation>
    <scope>NUCLEOTIDE SEQUENCE [LARGE SCALE GENOMIC DNA]</scope>
    <source>
        <strain evidence="1 2">AM505</strain>
    </source>
</reference>